<keyword evidence="5" id="KW-0653">Protein transport</keyword>
<keyword evidence="10" id="KW-0969">Cilium</keyword>
<evidence type="ECO:0000256" key="3">
    <source>
        <dbReference type="ARBA" id="ARBA00022448"/>
    </source>
</evidence>
<protein>
    <recommendedName>
        <fullName evidence="7">Flagellar assembly protein FliH</fullName>
    </recommendedName>
</protein>
<accession>A0ABZ2CJ61</accession>
<dbReference type="InterPro" id="IPR051472">
    <property type="entry name" value="T3SS_Stator/FliH"/>
</dbReference>
<evidence type="ECO:0000256" key="8">
    <source>
        <dbReference type="SAM" id="Coils"/>
    </source>
</evidence>
<keyword evidence="10" id="KW-0282">Flagellum</keyword>
<dbReference type="Pfam" id="PF02108">
    <property type="entry name" value="FliH"/>
    <property type="match status" value="1"/>
</dbReference>
<comment type="similarity">
    <text evidence="2">Belongs to the FliH family.</text>
</comment>
<evidence type="ECO:0000256" key="1">
    <source>
        <dbReference type="ARBA" id="ARBA00003041"/>
    </source>
</evidence>
<dbReference type="EMBL" id="CP137640">
    <property type="protein sequence ID" value="WVX83161.1"/>
    <property type="molecule type" value="Genomic_DNA"/>
</dbReference>
<organism evidence="10 11">
    <name type="scientific">Niallia oryzisoli</name>
    <dbReference type="NCBI Taxonomy" id="1737571"/>
    <lineage>
        <taxon>Bacteria</taxon>
        <taxon>Bacillati</taxon>
        <taxon>Bacillota</taxon>
        <taxon>Bacilli</taxon>
        <taxon>Bacillales</taxon>
        <taxon>Bacillaceae</taxon>
        <taxon>Niallia</taxon>
    </lineage>
</organism>
<evidence type="ECO:0000256" key="2">
    <source>
        <dbReference type="ARBA" id="ARBA00006602"/>
    </source>
</evidence>
<proteinExistence type="inferred from homology"/>
<dbReference type="InterPro" id="IPR018035">
    <property type="entry name" value="Flagellar_FliH/T3SS_HrpE"/>
</dbReference>
<evidence type="ECO:0000259" key="9">
    <source>
        <dbReference type="Pfam" id="PF02108"/>
    </source>
</evidence>
<dbReference type="PANTHER" id="PTHR34982:SF1">
    <property type="entry name" value="FLAGELLAR ASSEMBLY PROTEIN FLIH"/>
    <property type="match status" value="1"/>
</dbReference>
<dbReference type="RefSeq" id="WP_338452048.1">
    <property type="nucleotide sequence ID" value="NZ_CP137640.1"/>
</dbReference>
<dbReference type="PANTHER" id="PTHR34982">
    <property type="entry name" value="YOP PROTEINS TRANSLOCATION PROTEIN L"/>
    <property type="match status" value="1"/>
</dbReference>
<evidence type="ECO:0000256" key="4">
    <source>
        <dbReference type="ARBA" id="ARBA00022795"/>
    </source>
</evidence>
<keyword evidence="11" id="KW-1185">Reference proteome</keyword>
<dbReference type="Proteomes" id="UP001357223">
    <property type="component" value="Chromosome"/>
</dbReference>
<sequence length="258" mass="29847">MSRLIKSQWPDVPSDKKVISIKLFNMPEVNEDFSVKAETKTETSNQIIEAALLEAERIKQQAKMESDELLAQIQQDRDAWEHERALLVSQAQEEGYSTGWEQGESKGYSEYKERLMHAEQLIRSAKQDYLAYLESSENTILDLAVRMAEKIVNKKIEDDEAYFISLVKKALREVKEFQNVEIHVHPENYQYLLSKKDELLAIFPHETNLFIYPDSVLAAGSCRLESPFGRIDASIDTQLSEIKRKLTEWLEGDDNESR</sequence>
<reference evidence="10 11" key="1">
    <citation type="submission" date="2023-10" db="EMBL/GenBank/DDBJ databases">
        <title>Niallia locisalis sp.nov. isolated from a salt pond sample.</title>
        <authorList>
            <person name="Li X.-J."/>
            <person name="Dong L."/>
        </authorList>
    </citation>
    <scope>NUCLEOTIDE SEQUENCE [LARGE SCALE GENOMIC DNA]</scope>
    <source>
        <strain evidence="10 11">DSM 29761</strain>
    </source>
</reference>
<evidence type="ECO:0000256" key="5">
    <source>
        <dbReference type="ARBA" id="ARBA00022927"/>
    </source>
</evidence>
<keyword evidence="6" id="KW-1006">Bacterial flagellum protein export</keyword>
<dbReference type="NCBIfam" id="TIGR03825">
    <property type="entry name" value="FliH_bacil"/>
    <property type="match status" value="1"/>
</dbReference>
<comment type="function">
    <text evidence="1">Needed for flagellar regrowth and assembly.</text>
</comment>
<gene>
    <name evidence="10" type="primary">fliH</name>
    <name evidence="10" type="ORF">R4Z09_09325</name>
</gene>
<keyword evidence="4" id="KW-1005">Bacterial flagellum biogenesis</keyword>
<dbReference type="InterPro" id="IPR022524">
    <property type="entry name" value="FliH_Bacilli"/>
</dbReference>
<evidence type="ECO:0000313" key="11">
    <source>
        <dbReference type="Proteomes" id="UP001357223"/>
    </source>
</evidence>
<feature type="domain" description="Flagellar assembly protein FliH/Type III secretion system HrpE" evidence="9">
    <location>
        <begin position="115"/>
        <end position="241"/>
    </location>
</feature>
<keyword evidence="10" id="KW-0966">Cell projection</keyword>
<feature type="coiled-coil region" evidence="8">
    <location>
        <begin position="45"/>
        <end position="79"/>
    </location>
</feature>
<keyword evidence="3" id="KW-0813">Transport</keyword>
<keyword evidence="8" id="KW-0175">Coiled coil</keyword>
<evidence type="ECO:0000256" key="6">
    <source>
        <dbReference type="ARBA" id="ARBA00023225"/>
    </source>
</evidence>
<name>A0ABZ2CJ61_9BACI</name>
<evidence type="ECO:0000256" key="7">
    <source>
        <dbReference type="NCBIfam" id="TIGR03825"/>
    </source>
</evidence>
<evidence type="ECO:0000313" key="10">
    <source>
        <dbReference type="EMBL" id="WVX83161.1"/>
    </source>
</evidence>